<dbReference type="InterPro" id="IPR050344">
    <property type="entry name" value="Peptidase_M1_aminopeptidases"/>
</dbReference>
<evidence type="ECO:0000256" key="25">
    <source>
        <dbReference type="RuleBase" id="RU364040"/>
    </source>
</evidence>
<feature type="domain" description="Aminopeptidase N-like N-terminal" evidence="28">
    <location>
        <begin position="95"/>
        <end position="274"/>
    </location>
</feature>
<feature type="active site" description="Proton acceptor" evidence="22">
    <location>
        <position position="387"/>
    </location>
</feature>
<keyword evidence="13 23" id="KW-0862">Zinc</keyword>
<dbReference type="SUPFAM" id="SSF55486">
    <property type="entry name" value="Metalloproteases ('zincins'), catalytic domain"/>
    <property type="match status" value="1"/>
</dbReference>
<feature type="site" description="Transition state stabilizer" evidence="24">
    <location>
        <position position="472"/>
    </location>
</feature>
<keyword evidence="9 25" id="KW-0645">Protease</keyword>
<dbReference type="GO" id="GO:0042277">
    <property type="term" value="F:peptide binding"/>
    <property type="evidence" value="ECO:0007669"/>
    <property type="project" value="TreeGrafter"/>
</dbReference>
<evidence type="ECO:0000256" key="23">
    <source>
        <dbReference type="PIRSR" id="PIRSR634016-3"/>
    </source>
</evidence>
<keyword evidence="7" id="KW-1003">Cell membrane</keyword>
<accession>A0A6J1MXX3</accession>
<evidence type="ECO:0000313" key="29">
    <source>
        <dbReference type="Proteomes" id="UP001652582"/>
    </source>
</evidence>
<evidence type="ECO:0000259" key="28">
    <source>
        <dbReference type="Pfam" id="PF17900"/>
    </source>
</evidence>
<organism evidence="29 30">
    <name type="scientific">Bicyclus anynana</name>
    <name type="common">Squinting bush brown butterfly</name>
    <dbReference type="NCBI Taxonomy" id="110368"/>
    <lineage>
        <taxon>Eukaryota</taxon>
        <taxon>Metazoa</taxon>
        <taxon>Ecdysozoa</taxon>
        <taxon>Arthropoda</taxon>
        <taxon>Hexapoda</taxon>
        <taxon>Insecta</taxon>
        <taxon>Pterygota</taxon>
        <taxon>Neoptera</taxon>
        <taxon>Endopterygota</taxon>
        <taxon>Lepidoptera</taxon>
        <taxon>Glossata</taxon>
        <taxon>Ditrysia</taxon>
        <taxon>Papilionoidea</taxon>
        <taxon>Nymphalidae</taxon>
        <taxon>Satyrinae</taxon>
        <taxon>Satyrini</taxon>
        <taxon>Mycalesina</taxon>
        <taxon>Bicyclus</taxon>
    </lineage>
</organism>
<dbReference type="OrthoDB" id="510539at2759"/>
<dbReference type="Gene3D" id="1.10.390.10">
    <property type="entry name" value="Neutral Protease Domain 2"/>
    <property type="match status" value="1"/>
</dbReference>
<evidence type="ECO:0000256" key="17">
    <source>
        <dbReference type="ARBA" id="ARBA00023049"/>
    </source>
</evidence>
<comment type="subcellular location">
    <subcellularLocation>
        <location evidence="3">Cell membrane</location>
        <topology evidence="3">Lipid-anchor</topology>
        <topology evidence="3">GPI-anchor</topology>
    </subcellularLocation>
    <subcellularLocation>
        <location evidence="2">Cell membrane</location>
        <topology evidence="2">Single-pass type II membrane protein</topology>
    </subcellularLocation>
</comment>
<feature type="binding site" evidence="23">
    <location>
        <position position="409"/>
    </location>
    <ligand>
        <name>Zn(2+)</name>
        <dbReference type="ChEBI" id="CHEBI:29105"/>
        <note>catalytic</note>
    </ligand>
</feature>
<dbReference type="GO" id="GO:0005737">
    <property type="term" value="C:cytoplasm"/>
    <property type="evidence" value="ECO:0007669"/>
    <property type="project" value="TreeGrafter"/>
</dbReference>
<evidence type="ECO:0000313" key="30">
    <source>
        <dbReference type="RefSeq" id="XP_023935401.2"/>
    </source>
</evidence>
<evidence type="ECO:0000256" key="18">
    <source>
        <dbReference type="ARBA" id="ARBA00023136"/>
    </source>
</evidence>
<keyword evidence="12 25" id="KW-0378">Hydrolase</keyword>
<dbReference type="GO" id="GO:0008270">
    <property type="term" value="F:zinc ion binding"/>
    <property type="evidence" value="ECO:0007669"/>
    <property type="project" value="UniProtKB-UniRule"/>
</dbReference>
<evidence type="ECO:0000259" key="27">
    <source>
        <dbReference type="Pfam" id="PF11838"/>
    </source>
</evidence>
<dbReference type="InterPro" id="IPR024571">
    <property type="entry name" value="ERAP1-like_C_dom"/>
</dbReference>
<keyword evidence="15" id="KW-0735">Signal-anchor</keyword>
<feature type="binding site" evidence="23">
    <location>
        <position position="386"/>
    </location>
    <ligand>
        <name>Zn(2+)</name>
        <dbReference type="ChEBI" id="CHEBI:29105"/>
        <note>catalytic</note>
    </ligand>
</feature>
<evidence type="ECO:0000256" key="9">
    <source>
        <dbReference type="ARBA" id="ARBA00022670"/>
    </source>
</evidence>
<keyword evidence="10 25" id="KW-0812">Transmembrane</keyword>
<keyword evidence="17 25" id="KW-0482">Metalloprotease</keyword>
<evidence type="ECO:0000256" key="16">
    <source>
        <dbReference type="ARBA" id="ARBA00022989"/>
    </source>
</evidence>
<dbReference type="PANTHER" id="PTHR11533">
    <property type="entry name" value="PROTEASE M1 ZINC METALLOPROTEASE"/>
    <property type="match status" value="1"/>
</dbReference>
<keyword evidence="29" id="KW-1185">Reference proteome</keyword>
<dbReference type="CDD" id="cd09601">
    <property type="entry name" value="M1_APN-Q_like"/>
    <property type="match status" value="1"/>
</dbReference>
<dbReference type="InterPro" id="IPR001930">
    <property type="entry name" value="Peptidase_M1"/>
</dbReference>
<comment type="catalytic activity">
    <reaction evidence="1">
        <text>Release of N-terminal glutamate (and to a lesser extent aspartate) from a peptide.</text>
        <dbReference type="EC" id="3.4.11.7"/>
    </reaction>
</comment>
<dbReference type="InterPro" id="IPR027268">
    <property type="entry name" value="Peptidase_M4/M1_CTD_sf"/>
</dbReference>
<evidence type="ECO:0000256" key="6">
    <source>
        <dbReference type="ARBA" id="ARBA00022438"/>
    </source>
</evidence>
<dbReference type="Gene3D" id="1.25.50.20">
    <property type="match status" value="1"/>
</dbReference>
<dbReference type="GO" id="GO:0043171">
    <property type="term" value="P:peptide catabolic process"/>
    <property type="evidence" value="ECO:0007669"/>
    <property type="project" value="TreeGrafter"/>
</dbReference>
<dbReference type="GO" id="GO:0006508">
    <property type="term" value="P:proteolysis"/>
    <property type="evidence" value="ECO:0007669"/>
    <property type="project" value="UniProtKB-KW"/>
</dbReference>
<feature type="domain" description="ERAP1-like C-terminal" evidence="27">
    <location>
        <begin position="617"/>
        <end position="938"/>
    </location>
</feature>
<dbReference type="EC" id="3.4.11.-" evidence="25"/>
<evidence type="ECO:0000256" key="19">
    <source>
        <dbReference type="ARBA" id="ARBA00023157"/>
    </source>
</evidence>
<reference evidence="30" key="1">
    <citation type="submission" date="2025-08" db="UniProtKB">
        <authorList>
            <consortium name="RefSeq"/>
        </authorList>
    </citation>
    <scope>IDENTIFICATION</scope>
</reference>
<keyword evidence="14" id="KW-0106">Calcium</keyword>
<evidence type="ECO:0000256" key="1">
    <source>
        <dbReference type="ARBA" id="ARBA00001703"/>
    </source>
</evidence>
<keyword evidence="21" id="KW-0449">Lipoprotein</keyword>
<feature type="binding site" evidence="23">
    <location>
        <position position="390"/>
    </location>
    <ligand>
        <name>Zn(2+)</name>
        <dbReference type="ChEBI" id="CHEBI:29105"/>
        <note>catalytic</note>
    </ligand>
</feature>
<proteinExistence type="inferred from homology"/>
<dbReference type="GeneID" id="112043945"/>
<dbReference type="Pfam" id="PF17900">
    <property type="entry name" value="Peptidase_M1_N"/>
    <property type="match status" value="1"/>
</dbReference>
<gene>
    <name evidence="30" type="primary">LOC112043945</name>
</gene>
<dbReference type="InterPro" id="IPR045357">
    <property type="entry name" value="Aminopeptidase_N-like_N"/>
</dbReference>
<evidence type="ECO:0000256" key="15">
    <source>
        <dbReference type="ARBA" id="ARBA00022968"/>
    </source>
</evidence>
<keyword evidence="8" id="KW-0336">GPI-anchor</keyword>
<dbReference type="AlphaFoldDB" id="A0A6J1MXX3"/>
<keyword evidence="16 25" id="KW-1133">Transmembrane helix</keyword>
<evidence type="ECO:0000256" key="20">
    <source>
        <dbReference type="ARBA" id="ARBA00023180"/>
    </source>
</evidence>
<protein>
    <recommendedName>
        <fullName evidence="25">Aminopeptidase</fullName>
        <ecNumber evidence="25">3.4.11.-</ecNumber>
    </recommendedName>
</protein>
<keyword evidence="18 25" id="KW-0472">Membrane</keyword>
<feature type="transmembrane region" description="Helical" evidence="25">
    <location>
        <begin position="35"/>
        <end position="53"/>
    </location>
</feature>
<dbReference type="PANTHER" id="PTHR11533:SF276">
    <property type="entry name" value="GLUTAMYL AMINOPEPTIDASE"/>
    <property type="match status" value="1"/>
</dbReference>
<dbReference type="GO" id="GO:0070006">
    <property type="term" value="F:metalloaminopeptidase activity"/>
    <property type="evidence" value="ECO:0007669"/>
    <property type="project" value="TreeGrafter"/>
</dbReference>
<evidence type="ECO:0000256" key="4">
    <source>
        <dbReference type="ARBA" id="ARBA00010136"/>
    </source>
</evidence>
<evidence type="ECO:0000256" key="2">
    <source>
        <dbReference type="ARBA" id="ARBA00004401"/>
    </source>
</evidence>
<dbReference type="SUPFAM" id="SSF63737">
    <property type="entry name" value="Leukotriene A4 hydrolase N-terminal domain"/>
    <property type="match status" value="1"/>
</dbReference>
<keyword evidence="6 25" id="KW-0031">Aminopeptidase</keyword>
<dbReference type="Gene3D" id="2.60.40.1910">
    <property type="match status" value="1"/>
</dbReference>
<comment type="cofactor">
    <cofactor evidence="23 25">
        <name>Zn(2+)</name>
        <dbReference type="ChEBI" id="CHEBI:29105"/>
    </cofactor>
    <text evidence="23 25">Binds 1 zinc ion per subunit.</text>
</comment>
<dbReference type="Gene3D" id="2.60.40.1730">
    <property type="entry name" value="tricorn interacting facor f3 domain"/>
    <property type="match status" value="1"/>
</dbReference>
<evidence type="ECO:0000256" key="10">
    <source>
        <dbReference type="ARBA" id="ARBA00022692"/>
    </source>
</evidence>
<comment type="similarity">
    <text evidence="4 25">Belongs to the peptidase M1 family.</text>
</comment>
<evidence type="ECO:0000256" key="8">
    <source>
        <dbReference type="ARBA" id="ARBA00022622"/>
    </source>
</evidence>
<dbReference type="GO" id="GO:0005886">
    <property type="term" value="C:plasma membrane"/>
    <property type="evidence" value="ECO:0007669"/>
    <property type="project" value="UniProtKB-SubCell"/>
</dbReference>
<keyword evidence="20" id="KW-0325">Glycoprotein</keyword>
<evidence type="ECO:0000256" key="11">
    <source>
        <dbReference type="ARBA" id="ARBA00022723"/>
    </source>
</evidence>
<evidence type="ECO:0000256" key="7">
    <source>
        <dbReference type="ARBA" id="ARBA00022475"/>
    </source>
</evidence>
<keyword evidence="11 23" id="KW-0479">Metal-binding</keyword>
<dbReference type="KEGG" id="bany:112043945"/>
<evidence type="ECO:0000256" key="22">
    <source>
        <dbReference type="PIRSR" id="PIRSR634016-1"/>
    </source>
</evidence>
<dbReference type="RefSeq" id="XP_023935401.2">
    <property type="nucleotide sequence ID" value="XM_024079633.2"/>
</dbReference>
<sequence>MSSSASSTSLLNDTGERRPGWMTIPIIRWLCNNKLLAFFGVATFCFLVSTIALSTQNKALKKSVTSDMQKTVQQTLDQDKSIESNRYRLPEHVRPTHYNLKLNPDLNKKVFEGEVQIALNISQPVKAINLHAKDLDIQNVYVKSNNQNVPVVSTKLLLSSEIFQVNLQEVTDNAKYELHLKFTGKLDNGIVGFYASTMRTGDTMVASKFQPTYARQAFPCFDEPDFKATYDITLVKPLNYIALSNMNELSKTLDPASNTESVTFATSVPMSTYLACFVVCNFESKENEILANGIGNNFKLRSFAQKDQMHKIDFAQDIGKRATEFYIKYYEVPFPLPKLDMIAIPDYVSGATEHWGLITYRETSFLIDEDTASSKNKISVANTVAHELAHMWFGNLVTMKWWDEVWLNEGFASYMQVKSLNAIEPSWTMLDQFLTRTLHSVLVTDAKLSSHPIVQTVETPDQITAIFDAISYNKGASVLRMLEGFIGEENFRRGVSDYLKKYEFGNTVTQDLLSSMEPYFKKNYPDLSLKYIMDTWTRQMGYPLLSVKPGEQTNTYIVTQSRYLINPQAVDNETSEFRYRWYIPITYKTNKGSKDAIVWFPNNQDSATITLDEGETWLKINNNQVGYYRVDYTADMWRNLIQELKNRSEQLTISDRSHLLNDIFALAESEYVPYAVALDLSTYLNVESDFVPWETATSILATLSERLSNTPAHDNLEKYIQSLVKPLYEKQTWEKTNLGVIVGLLRARILSLAATYRLPEAEEKVRSLFLTWLNSRSDQALIETDLRDFVYYRGMKSATQEEWDKLWQIYLKEEDVQEQAKLRSALAAPRDANILKRFLDLAWDENNIRSQDYLNVVSYISSNPNGTELVWDNVRTNWPKLVDRFTLNSRYLGSLIPDITETFNTEQRLKEMEQFFAQYPEAGAGESARTRALETVRNNIKWSATHLNDVSTWLQEAVNNQKH</sequence>
<evidence type="ECO:0000256" key="5">
    <source>
        <dbReference type="ARBA" id="ARBA00011748"/>
    </source>
</evidence>
<dbReference type="InterPro" id="IPR014782">
    <property type="entry name" value="Peptidase_M1_dom"/>
</dbReference>
<dbReference type="Proteomes" id="UP001652582">
    <property type="component" value="Chromosome 9"/>
</dbReference>
<comment type="subunit">
    <text evidence="5">Homodimer; disulfide-linked.</text>
</comment>
<dbReference type="GO" id="GO:0005615">
    <property type="term" value="C:extracellular space"/>
    <property type="evidence" value="ECO:0007669"/>
    <property type="project" value="TreeGrafter"/>
</dbReference>
<dbReference type="PRINTS" id="PR00756">
    <property type="entry name" value="ALADIPTASE"/>
</dbReference>
<name>A0A6J1MXX3_BICAN</name>
<dbReference type="InterPro" id="IPR042097">
    <property type="entry name" value="Aminopeptidase_N-like_N_sf"/>
</dbReference>
<evidence type="ECO:0000256" key="21">
    <source>
        <dbReference type="ARBA" id="ARBA00023288"/>
    </source>
</evidence>
<dbReference type="GO" id="GO:0098552">
    <property type="term" value="C:side of membrane"/>
    <property type="evidence" value="ECO:0007669"/>
    <property type="project" value="UniProtKB-KW"/>
</dbReference>
<evidence type="ECO:0000256" key="13">
    <source>
        <dbReference type="ARBA" id="ARBA00022833"/>
    </source>
</evidence>
<dbReference type="InterPro" id="IPR034016">
    <property type="entry name" value="M1_APN-typ"/>
</dbReference>
<dbReference type="Pfam" id="PF01433">
    <property type="entry name" value="Peptidase_M1"/>
    <property type="match status" value="1"/>
</dbReference>
<evidence type="ECO:0000259" key="26">
    <source>
        <dbReference type="Pfam" id="PF01433"/>
    </source>
</evidence>
<feature type="domain" description="Peptidase M1 membrane alanine aminopeptidase" evidence="26">
    <location>
        <begin position="314"/>
        <end position="536"/>
    </location>
</feature>
<dbReference type="GO" id="GO:0004230">
    <property type="term" value="F:glutamyl aminopeptidase activity"/>
    <property type="evidence" value="ECO:0007669"/>
    <property type="project" value="UniProtKB-EC"/>
</dbReference>
<evidence type="ECO:0000256" key="3">
    <source>
        <dbReference type="ARBA" id="ARBA00004609"/>
    </source>
</evidence>
<keyword evidence="19" id="KW-1015">Disulfide bond</keyword>
<evidence type="ECO:0000256" key="12">
    <source>
        <dbReference type="ARBA" id="ARBA00022801"/>
    </source>
</evidence>
<evidence type="ECO:0000256" key="24">
    <source>
        <dbReference type="PIRSR" id="PIRSR634016-4"/>
    </source>
</evidence>
<evidence type="ECO:0000256" key="14">
    <source>
        <dbReference type="ARBA" id="ARBA00022837"/>
    </source>
</evidence>
<dbReference type="Pfam" id="PF11838">
    <property type="entry name" value="ERAP1_C"/>
    <property type="match status" value="1"/>
</dbReference>